<accession>A0A843VN71</accession>
<reference evidence="12" key="1">
    <citation type="submission" date="2017-07" db="EMBL/GenBank/DDBJ databases">
        <title>Taro Niue Genome Assembly and Annotation.</title>
        <authorList>
            <person name="Atibalentja N."/>
            <person name="Keating K."/>
            <person name="Fields C.J."/>
        </authorList>
    </citation>
    <scope>NUCLEOTIDE SEQUENCE</scope>
    <source>
        <strain evidence="12">Niue_2</strain>
        <tissue evidence="12">Leaf</tissue>
    </source>
</reference>
<keyword evidence="6" id="KW-0418">Kinase</keyword>
<dbReference type="Gene3D" id="1.10.510.10">
    <property type="entry name" value="Transferase(Phosphotransferase) domain 1"/>
    <property type="match status" value="2"/>
</dbReference>
<dbReference type="GO" id="GO:0005524">
    <property type="term" value="F:ATP binding"/>
    <property type="evidence" value="ECO:0007669"/>
    <property type="project" value="UniProtKB-UniRule"/>
</dbReference>
<dbReference type="SUPFAM" id="SSF56112">
    <property type="entry name" value="Protein kinase-like (PK-like)"/>
    <property type="match status" value="2"/>
</dbReference>
<keyword evidence="7 9" id="KW-0067">ATP-binding</keyword>
<keyword evidence="4" id="KW-0808">Transferase</keyword>
<evidence type="ECO:0000313" key="13">
    <source>
        <dbReference type="Proteomes" id="UP000652761"/>
    </source>
</evidence>
<comment type="catalytic activity">
    <reaction evidence="8">
        <text>[DNA-directed RNA polymerase] + ATP = phospho-[DNA-directed RNA polymerase] + ADP + H(+)</text>
        <dbReference type="Rhea" id="RHEA:10216"/>
        <dbReference type="Rhea" id="RHEA-COMP:11321"/>
        <dbReference type="Rhea" id="RHEA-COMP:11322"/>
        <dbReference type="ChEBI" id="CHEBI:15378"/>
        <dbReference type="ChEBI" id="CHEBI:30616"/>
        <dbReference type="ChEBI" id="CHEBI:43176"/>
        <dbReference type="ChEBI" id="CHEBI:68546"/>
        <dbReference type="ChEBI" id="CHEBI:456216"/>
        <dbReference type="EC" id="2.7.11.23"/>
    </reaction>
</comment>
<dbReference type="GO" id="GO:0008353">
    <property type="term" value="F:RNA polymerase II CTD heptapeptide repeat kinase activity"/>
    <property type="evidence" value="ECO:0007669"/>
    <property type="project" value="UniProtKB-EC"/>
</dbReference>
<comment type="similarity">
    <text evidence="1">Belongs to the protein kinase superfamily. CMGC Ser/Thr protein kinase family. CDC2/CDKX subfamily.</text>
</comment>
<feature type="region of interest" description="Disordered" evidence="10">
    <location>
        <begin position="530"/>
        <end position="576"/>
    </location>
</feature>
<dbReference type="InterPro" id="IPR000719">
    <property type="entry name" value="Prot_kinase_dom"/>
</dbReference>
<dbReference type="FunFam" id="3.30.200.20:FF:000021">
    <property type="entry name" value="probable serine/threonine-protein kinase At1g54610"/>
    <property type="match status" value="1"/>
</dbReference>
<proteinExistence type="inferred from homology"/>
<dbReference type="PROSITE" id="PS00107">
    <property type="entry name" value="PROTEIN_KINASE_ATP"/>
    <property type="match status" value="1"/>
</dbReference>
<dbReference type="PANTHER" id="PTHR24056">
    <property type="entry name" value="CELL DIVISION PROTEIN KINASE"/>
    <property type="match status" value="1"/>
</dbReference>
<name>A0A843VN71_COLES</name>
<evidence type="ECO:0000256" key="7">
    <source>
        <dbReference type="ARBA" id="ARBA00022840"/>
    </source>
</evidence>
<feature type="compositionally biased region" description="Polar residues" evidence="10">
    <location>
        <begin position="621"/>
        <end position="630"/>
    </location>
</feature>
<gene>
    <name evidence="12" type="ORF">Taro_033180</name>
</gene>
<dbReference type="SMART" id="SM00220">
    <property type="entry name" value="S_TKc"/>
    <property type="match status" value="1"/>
</dbReference>
<evidence type="ECO:0000256" key="9">
    <source>
        <dbReference type="PROSITE-ProRule" id="PRU10141"/>
    </source>
</evidence>
<comment type="caution">
    <text evidence="12">The sequence shown here is derived from an EMBL/GenBank/DDBJ whole genome shotgun (WGS) entry which is preliminary data.</text>
</comment>
<dbReference type="InterPro" id="IPR011009">
    <property type="entry name" value="Kinase-like_dom_sf"/>
</dbReference>
<evidence type="ECO:0000256" key="1">
    <source>
        <dbReference type="ARBA" id="ARBA00006485"/>
    </source>
</evidence>
<dbReference type="Gene3D" id="3.30.200.20">
    <property type="entry name" value="Phosphorylase Kinase, domain 1"/>
    <property type="match status" value="1"/>
</dbReference>
<evidence type="ECO:0000256" key="10">
    <source>
        <dbReference type="SAM" id="MobiDB-lite"/>
    </source>
</evidence>
<keyword evidence="13" id="KW-1185">Reference proteome</keyword>
<dbReference type="GO" id="GO:0005634">
    <property type="term" value="C:nucleus"/>
    <property type="evidence" value="ECO:0007669"/>
    <property type="project" value="TreeGrafter"/>
</dbReference>
<evidence type="ECO:0000313" key="12">
    <source>
        <dbReference type="EMBL" id="MQM00453.1"/>
    </source>
</evidence>
<keyword evidence="5 9" id="KW-0547">Nucleotide-binding</keyword>
<dbReference type="Pfam" id="PF00069">
    <property type="entry name" value="Pkinase"/>
    <property type="match status" value="1"/>
</dbReference>
<evidence type="ECO:0000256" key="6">
    <source>
        <dbReference type="ARBA" id="ARBA00022777"/>
    </source>
</evidence>
<sequence length="755" mass="84404">MGCVASKHGIPVNPALDHSDRIGEQGTGAGGIASFSLRYGDALGDAEKKSFGSDSFGSTESRKNSFVLTHSLGFRLSSLHKHLEGELVAAGWPAWLSAVAGEAIHGWVPRRADSFEKLDKIGQGTYSNVFRAREVDTGKIVALKKVRFDIHEPESVRFMAREIQILRRLDHPNIVKLEGLIASRLSCSVYLVFEYMDHDLAGLSSCPNIQFSESQVKCYMHQLLCGLEHCHSRGVMHRDIKCANILVNNDGTLKIADFGLSNFWKQGKKHPLTSRVVTLWYRPPELLLGSTDYGASVDLWSVGCVFAELLLRKPILPGRTEVINLSYSLFFLVYLQNLLRPYTCSPCRFITYICNVIFPAFMSVVSLRILTSNLGFSSMLWVEQLHKIFKLCGSPPDEYWKKSKLPHATIFKPHQLYESCLKDACKALPASAFKLIETLLSVEPCKRGTATSALQSKYFTTVPYACEPSSLPRYAPNKEMDARTRELACRKRIVGKRGPDAVLRASKTCKPPQGSNTLSNLAPHAEELRTNTGEVRNSSLKLPNKVSDSRLSVDQQPVPASKPAEETSHLKHNCRQDSIPFSGPLLVPPSGGFAWAKRLKEGKASRRSNSRSSSRGHDSRTVTPSRNSPDSRGLPERKLPGEDVIGAGGHDLTEMVKRAVMKQWTKLECPDSFDASDFFPSQDLSQATYMKDEMSSRRSYMNYRKDQGDAVEFSGPLLHQSYKVDELLQKHERHIRQVVRKSWFQRGRNGAKQEK</sequence>
<evidence type="ECO:0000259" key="11">
    <source>
        <dbReference type="PROSITE" id="PS50011"/>
    </source>
</evidence>
<dbReference type="PANTHER" id="PTHR24056:SF228">
    <property type="entry name" value="PROTEIN IMPAIRED IN BABA-INDUCED STERILITY 1"/>
    <property type="match status" value="1"/>
</dbReference>
<dbReference type="GO" id="GO:0032968">
    <property type="term" value="P:positive regulation of transcription elongation by RNA polymerase II"/>
    <property type="evidence" value="ECO:0007669"/>
    <property type="project" value="TreeGrafter"/>
</dbReference>
<protein>
    <recommendedName>
        <fullName evidence="2">[RNA-polymerase]-subunit kinase</fullName>
        <ecNumber evidence="2">2.7.11.23</ecNumber>
    </recommendedName>
</protein>
<dbReference type="GO" id="GO:0000307">
    <property type="term" value="C:cyclin-dependent protein kinase holoenzyme complex"/>
    <property type="evidence" value="ECO:0007669"/>
    <property type="project" value="TreeGrafter"/>
</dbReference>
<evidence type="ECO:0000256" key="8">
    <source>
        <dbReference type="ARBA" id="ARBA00049280"/>
    </source>
</evidence>
<evidence type="ECO:0000256" key="2">
    <source>
        <dbReference type="ARBA" id="ARBA00012409"/>
    </source>
</evidence>
<dbReference type="InterPro" id="IPR008271">
    <property type="entry name" value="Ser/Thr_kinase_AS"/>
</dbReference>
<dbReference type="PROSITE" id="PS50011">
    <property type="entry name" value="PROTEIN_KINASE_DOM"/>
    <property type="match status" value="1"/>
</dbReference>
<dbReference type="EC" id="2.7.11.23" evidence="2"/>
<dbReference type="FunFam" id="1.10.510.10:FF:000624">
    <property type="entry name" value="Mitogen-activated protein kinase"/>
    <property type="match status" value="1"/>
</dbReference>
<organism evidence="12 13">
    <name type="scientific">Colocasia esculenta</name>
    <name type="common">Wild taro</name>
    <name type="synonym">Arum esculentum</name>
    <dbReference type="NCBI Taxonomy" id="4460"/>
    <lineage>
        <taxon>Eukaryota</taxon>
        <taxon>Viridiplantae</taxon>
        <taxon>Streptophyta</taxon>
        <taxon>Embryophyta</taxon>
        <taxon>Tracheophyta</taxon>
        <taxon>Spermatophyta</taxon>
        <taxon>Magnoliopsida</taxon>
        <taxon>Liliopsida</taxon>
        <taxon>Araceae</taxon>
        <taxon>Aroideae</taxon>
        <taxon>Colocasieae</taxon>
        <taxon>Colocasia</taxon>
    </lineage>
</organism>
<dbReference type="EMBL" id="NMUH01002515">
    <property type="protein sequence ID" value="MQM00453.1"/>
    <property type="molecule type" value="Genomic_DNA"/>
</dbReference>
<keyword evidence="3" id="KW-0723">Serine/threonine-protein kinase</keyword>
<dbReference type="InterPro" id="IPR017441">
    <property type="entry name" value="Protein_kinase_ATP_BS"/>
</dbReference>
<feature type="binding site" evidence="9">
    <location>
        <position position="144"/>
    </location>
    <ligand>
        <name>ATP</name>
        <dbReference type="ChEBI" id="CHEBI:30616"/>
    </ligand>
</feature>
<dbReference type="AlphaFoldDB" id="A0A843VN71"/>
<feature type="domain" description="Protein kinase" evidence="11">
    <location>
        <begin position="115"/>
        <end position="459"/>
    </location>
</feature>
<evidence type="ECO:0000256" key="5">
    <source>
        <dbReference type="ARBA" id="ARBA00022741"/>
    </source>
</evidence>
<feature type="region of interest" description="Disordered" evidence="10">
    <location>
        <begin position="599"/>
        <end position="648"/>
    </location>
</feature>
<dbReference type="OrthoDB" id="28397at2759"/>
<evidence type="ECO:0000256" key="4">
    <source>
        <dbReference type="ARBA" id="ARBA00022679"/>
    </source>
</evidence>
<dbReference type="PROSITE" id="PS00108">
    <property type="entry name" value="PROTEIN_KINASE_ST"/>
    <property type="match status" value="1"/>
</dbReference>
<dbReference type="CDD" id="cd07840">
    <property type="entry name" value="STKc_CDK9_like"/>
    <property type="match status" value="1"/>
</dbReference>
<evidence type="ECO:0000256" key="3">
    <source>
        <dbReference type="ARBA" id="ARBA00022527"/>
    </source>
</evidence>
<feature type="compositionally biased region" description="Polar residues" evidence="10">
    <location>
        <begin position="530"/>
        <end position="541"/>
    </location>
</feature>
<dbReference type="InterPro" id="IPR050108">
    <property type="entry name" value="CDK"/>
</dbReference>
<dbReference type="Proteomes" id="UP000652761">
    <property type="component" value="Unassembled WGS sequence"/>
</dbReference>